<reference evidence="1 2" key="1">
    <citation type="journal article" date="2021" name="Angew. Chem. Int. Ed. Engl.">
        <title>A novel family of nonribosomal peptides modulate collective behavior in Pseudovibrio bacteria isolated from marine sponges.</title>
        <authorList>
            <person name="Ioca L.P."/>
            <person name="Dai Y."/>
            <person name="Kunakom S."/>
            <person name="Diaz-Espinosa J."/>
            <person name="Krunic A."/>
            <person name="Crnkovic C.M."/>
            <person name="Orjala J."/>
            <person name="Sanchez L.M."/>
            <person name="Ferreira A.G."/>
            <person name="Berlinck R.G.S."/>
            <person name="Eustaquio A.S."/>
        </authorList>
    </citation>
    <scope>NUCLEOTIDE SEQUENCE [LARGE SCALE GENOMIC DNA]</scope>
    <source>
        <strain evidence="1 2">Ab134</strain>
    </source>
</reference>
<evidence type="ECO:0000313" key="2">
    <source>
        <dbReference type="Proteomes" id="UP000680706"/>
    </source>
</evidence>
<dbReference type="EMBL" id="CP074126">
    <property type="protein sequence ID" value="QUS57769.1"/>
    <property type="molecule type" value="Genomic_DNA"/>
</dbReference>
<organism evidence="1 2">
    <name type="scientific">Pseudovibrio brasiliensis</name>
    <dbReference type="NCBI Taxonomy" id="1898042"/>
    <lineage>
        <taxon>Bacteria</taxon>
        <taxon>Pseudomonadati</taxon>
        <taxon>Pseudomonadota</taxon>
        <taxon>Alphaproteobacteria</taxon>
        <taxon>Hyphomicrobiales</taxon>
        <taxon>Stappiaceae</taxon>
        <taxon>Pseudovibrio</taxon>
    </lineage>
</organism>
<protein>
    <submittedName>
        <fullName evidence="1">Uncharacterized protein</fullName>
    </submittedName>
</protein>
<accession>A0ABX8ARN5</accession>
<evidence type="ECO:0000313" key="1">
    <source>
        <dbReference type="EMBL" id="QUS57769.1"/>
    </source>
</evidence>
<dbReference type="RefSeq" id="WP_143508222.1">
    <property type="nucleotide sequence ID" value="NZ_CP074126.1"/>
</dbReference>
<dbReference type="Proteomes" id="UP000680706">
    <property type="component" value="Chromosome"/>
</dbReference>
<proteinExistence type="predicted"/>
<name>A0ABX8ARN5_9HYPH</name>
<sequence>MTLVALWNENGVVNCVADTRISDGMNPNTGRSNTLIDSGGKLAVVPVSVKPATSNAKHTGRYYSCGFAFAGSTILAHNAHFIASNCTQTMFSDDERALPSISHVGEIYSKAGEYVAKDLNSRERRSQFTALIFGYCPVEKKQITCAITPSIEDGVFRMLSTKIVLESNQCIAIGSGKEKFEKALQEANSIGITKGPMAAFNQVVSDPTTADVGGFAQIMTASMDGVEICPVLYPNDDETVALTINGFDTSLIAPIEGIAFGKTAIGLGVEQLVGRNALRAKGIDPDQTVVTREQQNLASFEAGLEYCFQKGSSLFLDDGYTLEKPTLERGKWYLATKCRKCGKDTGICLDPSDGKSNAPLKGPGKVTTRCNFCNSTVTSNTNAIYPLLWK</sequence>
<keyword evidence="2" id="KW-1185">Reference proteome</keyword>
<gene>
    <name evidence="1" type="ORF">KGB56_10465</name>
</gene>